<evidence type="ECO:0000313" key="3">
    <source>
        <dbReference type="Proteomes" id="UP000181969"/>
    </source>
</evidence>
<dbReference type="GeneID" id="61073825"/>
<protein>
    <submittedName>
        <fullName evidence="2">DUF3042 family protein</fullName>
    </submittedName>
</protein>
<proteinExistence type="predicted"/>
<dbReference type="Proteomes" id="UP000181969">
    <property type="component" value="Unassembled WGS sequence"/>
</dbReference>
<name>A0A098CYX6_9LACT</name>
<dbReference type="Proteomes" id="UP001164042">
    <property type="component" value="Chromosome"/>
</dbReference>
<dbReference type="RefSeq" id="WP_003134343.1">
    <property type="nucleotide sequence ID" value="NZ_AP026069.1"/>
</dbReference>
<dbReference type="EMBL" id="CP109635">
    <property type="protein sequence ID" value="UYT09899.1"/>
    <property type="molecule type" value="Genomic_DNA"/>
</dbReference>
<evidence type="ECO:0000313" key="2">
    <source>
        <dbReference type="EMBL" id="UYT09899.1"/>
    </source>
</evidence>
<dbReference type="AlphaFoldDB" id="A0A098CYX6"/>
<dbReference type="EMBL" id="FOTJ01000016">
    <property type="protein sequence ID" value="SFL53296.1"/>
    <property type="molecule type" value="Genomic_DNA"/>
</dbReference>
<reference evidence="2" key="2">
    <citation type="submission" date="2022-10" db="EMBL/GenBank/DDBJ databases">
        <title>Genome assembly of Lactococcus garvieae isolates from cricket gut.</title>
        <authorList>
            <person name="Luecke A.R."/>
            <person name="Brown A.M.V."/>
            <person name="Wakeman C.A."/>
        </authorList>
    </citation>
    <scope>NUCLEOTIDE SEQUENCE</scope>
    <source>
        <strain evidence="2">Alexii-11_2</strain>
    </source>
</reference>
<dbReference type="Pfam" id="PF11240">
    <property type="entry name" value="DUF3042"/>
    <property type="match status" value="1"/>
</dbReference>
<dbReference type="PATRIC" id="fig|1363.32.peg.1621"/>
<gene>
    <name evidence="2" type="ORF">OF801_07940</name>
    <name evidence="1" type="ORF">SAMN05216438_11631</name>
</gene>
<reference evidence="1 3" key="1">
    <citation type="submission" date="2016-10" db="EMBL/GenBank/DDBJ databases">
        <authorList>
            <person name="de Groot N.N."/>
        </authorList>
    </citation>
    <scope>NUCLEOTIDE SEQUENCE [LARGE SCALE GENOMIC DNA]</scope>
    <source>
        <strain evidence="1 3">M79</strain>
    </source>
</reference>
<evidence type="ECO:0000313" key="1">
    <source>
        <dbReference type="EMBL" id="SFL53296.1"/>
    </source>
</evidence>
<sequence length="66" mass="7485">MDNKEESMNKYLKGYLIGKAIEITVAGTAVMVAKHKGLIDAEMRPTFKEDAFAESQKRAKRKRLAR</sequence>
<organism evidence="1 3">
    <name type="scientific">Lactococcus garvieae</name>
    <dbReference type="NCBI Taxonomy" id="1363"/>
    <lineage>
        <taxon>Bacteria</taxon>
        <taxon>Bacillati</taxon>
        <taxon>Bacillota</taxon>
        <taxon>Bacilli</taxon>
        <taxon>Lactobacillales</taxon>
        <taxon>Streptococcaceae</taxon>
        <taxon>Lactococcus</taxon>
    </lineage>
</organism>
<dbReference type="InterPro" id="IPR021402">
    <property type="entry name" value="DUF3042"/>
</dbReference>
<accession>A0A098CYX6</accession>
<dbReference type="OrthoDB" id="2242866at2"/>